<evidence type="ECO:0000313" key="5">
    <source>
        <dbReference type="Proteomes" id="UP000541735"/>
    </source>
</evidence>
<dbReference type="AlphaFoldDB" id="A0A7X0Z434"/>
<dbReference type="Gene3D" id="2.60.40.1240">
    <property type="match status" value="1"/>
</dbReference>
<name>A0A7X0Z434_9LIST</name>
<organism evidence="4 5">
    <name type="scientific">Listeria booriae</name>
    <dbReference type="NCBI Taxonomy" id="1552123"/>
    <lineage>
        <taxon>Bacteria</taxon>
        <taxon>Bacillati</taxon>
        <taxon>Bacillota</taxon>
        <taxon>Bacilli</taxon>
        <taxon>Bacillales</taxon>
        <taxon>Listeriaceae</taxon>
        <taxon>Listeria</taxon>
    </lineage>
</organism>
<feature type="chain" id="PRO_5039549386" evidence="2">
    <location>
        <begin position="21"/>
        <end position="157"/>
    </location>
</feature>
<dbReference type="PROSITE" id="PS51257">
    <property type="entry name" value="PROKAR_LIPOPROTEIN"/>
    <property type="match status" value="1"/>
</dbReference>
<dbReference type="Pfam" id="PF11611">
    <property type="entry name" value="DUF4352"/>
    <property type="match status" value="1"/>
</dbReference>
<feature type="domain" description="DUF4352" evidence="3">
    <location>
        <begin position="35"/>
        <end position="143"/>
    </location>
</feature>
<comment type="caution">
    <text evidence="4">The sequence shown here is derived from an EMBL/GenBank/DDBJ whole genome shotgun (WGS) entry which is preliminary data.</text>
</comment>
<evidence type="ECO:0000313" key="4">
    <source>
        <dbReference type="EMBL" id="MBC2175054.1"/>
    </source>
</evidence>
<dbReference type="EMBL" id="JAARYD010000001">
    <property type="protein sequence ID" value="MBC2175054.1"/>
    <property type="molecule type" value="Genomic_DNA"/>
</dbReference>
<feature type="signal peptide" evidence="2">
    <location>
        <begin position="1"/>
        <end position="20"/>
    </location>
</feature>
<dbReference type="InterPro" id="IPR029050">
    <property type="entry name" value="Immunoprotect_excell_Ig-like"/>
</dbReference>
<evidence type="ECO:0000256" key="1">
    <source>
        <dbReference type="ARBA" id="ARBA00022729"/>
    </source>
</evidence>
<dbReference type="Proteomes" id="UP000541735">
    <property type="component" value="Unassembled WGS sequence"/>
</dbReference>
<protein>
    <submittedName>
        <fullName evidence="4">DUF4352 domain-containing protein</fullName>
    </submittedName>
</protein>
<keyword evidence="1 2" id="KW-0732">Signal</keyword>
<dbReference type="InterPro" id="IPR029051">
    <property type="entry name" value="DUF4352"/>
</dbReference>
<sequence>MKRILFIALSSLLIMAGCEATNDVQKPAEKEVTNQVTPAQTTVSSLIMSDLKLSKGSNQLFDKAEQKTKVLYHLKLTIKNSSEDNILISAAQFKALTSDGKYIRNFPTLDELGQPLEAQKKITEKIYFAPPKNQTIEKIIYEDKDRAAYQEWKVTSE</sequence>
<dbReference type="RefSeq" id="WP_185548102.1">
    <property type="nucleotide sequence ID" value="NZ_JAARYD010000001.1"/>
</dbReference>
<accession>A0A7X0Z434</accession>
<reference evidence="4 5" key="1">
    <citation type="submission" date="2020-03" db="EMBL/GenBank/DDBJ databases">
        <title>Soil Listeria distribution.</title>
        <authorList>
            <person name="Liao J."/>
            <person name="Wiedmann M."/>
        </authorList>
    </citation>
    <scope>NUCLEOTIDE SEQUENCE [LARGE SCALE GENOMIC DNA]</scope>
    <source>
        <strain evidence="4 5">FSL L7-0259</strain>
    </source>
</reference>
<evidence type="ECO:0000256" key="2">
    <source>
        <dbReference type="SAM" id="SignalP"/>
    </source>
</evidence>
<gene>
    <name evidence="4" type="ORF">HCB27_00385</name>
</gene>
<proteinExistence type="predicted"/>
<evidence type="ECO:0000259" key="3">
    <source>
        <dbReference type="Pfam" id="PF11611"/>
    </source>
</evidence>